<dbReference type="SUPFAM" id="SSF53474">
    <property type="entry name" value="alpha/beta-Hydrolases"/>
    <property type="match status" value="1"/>
</dbReference>
<evidence type="ECO:0000313" key="2">
    <source>
        <dbReference type="EMBL" id="GHF99214.1"/>
    </source>
</evidence>
<dbReference type="Gene3D" id="3.40.50.1820">
    <property type="entry name" value="alpha/beta hydrolase"/>
    <property type="match status" value="1"/>
</dbReference>
<dbReference type="InterPro" id="IPR029058">
    <property type="entry name" value="AB_hydrolase_fold"/>
</dbReference>
<keyword evidence="2" id="KW-0378">Hydrolase</keyword>
<proteinExistence type="predicted"/>
<dbReference type="InterPro" id="IPR017531">
    <property type="entry name" value="Hydrolase-1_PEP"/>
</dbReference>
<keyword evidence="3" id="KW-1185">Reference proteome</keyword>
<organism evidence="2 3">
    <name type="scientific">Thalassotalea marina</name>
    <dbReference type="NCBI Taxonomy" id="1673741"/>
    <lineage>
        <taxon>Bacteria</taxon>
        <taxon>Pseudomonadati</taxon>
        <taxon>Pseudomonadota</taxon>
        <taxon>Gammaproteobacteria</taxon>
        <taxon>Alteromonadales</taxon>
        <taxon>Colwelliaceae</taxon>
        <taxon>Thalassotalea</taxon>
    </lineage>
</organism>
<dbReference type="GO" id="GO:0016787">
    <property type="term" value="F:hydrolase activity"/>
    <property type="evidence" value="ECO:0007669"/>
    <property type="project" value="UniProtKB-KW"/>
</dbReference>
<dbReference type="InterPro" id="IPR000073">
    <property type="entry name" value="AB_hydrolase_1"/>
</dbReference>
<evidence type="ECO:0000313" key="3">
    <source>
        <dbReference type="Proteomes" id="UP000623842"/>
    </source>
</evidence>
<name>A0A919BLS2_9GAMM</name>
<gene>
    <name evidence="2" type="ORF">GCM10017161_29510</name>
</gene>
<dbReference type="RefSeq" id="WP_189772123.1">
    <property type="nucleotide sequence ID" value="NZ_BNCK01000007.1"/>
</dbReference>
<protein>
    <submittedName>
        <fullName evidence="2">Hydrolase 1, exosortase A system-associated</fullName>
    </submittedName>
</protein>
<comment type="caution">
    <text evidence="2">The sequence shown here is derived from an EMBL/GenBank/DDBJ whole genome shotgun (WGS) entry which is preliminary data.</text>
</comment>
<dbReference type="AlphaFoldDB" id="A0A919BLS2"/>
<dbReference type="Pfam" id="PF00561">
    <property type="entry name" value="Abhydrolase_1"/>
    <property type="match status" value="1"/>
</dbReference>
<dbReference type="NCBIfam" id="TIGR03100">
    <property type="entry name" value="hydr1_PEP"/>
    <property type="match status" value="1"/>
</dbReference>
<feature type="domain" description="AB hydrolase-1" evidence="1">
    <location>
        <begin position="33"/>
        <end position="145"/>
    </location>
</feature>
<evidence type="ECO:0000259" key="1">
    <source>
        <dbReference type="Pfam" id="PF00561"/>
    </source>
</evidence>
<reference evidence="2" key="1">
    <citation type="journal article" date="2014" name="Int. J. Syst. Evol. Microbiol.">
        <title>Complete genome sequence of Corynebacterium casei LMG S-19264T (=DSM 44701T), isolated from a smear-ripened cheese.</title>
        <authorList>
            <consortium name="US DOE Joint Genome Institute (JGI-PGF)"/>
            <person name="Walter F."/>
            <person name="Albersmeier A."/>
            <person name="Kalinowski J."/>
            <person name="Ruckert C."/>
        </authorList>
    </citation>
    <scope>NUCLEOTIDE SEQUENCE</scope>
    <source>
        <strain evidence="2">KCTC 42731</strain>
    </source>
</reference>
<sequence length="273" mass="30627">MTMHSEELAVSFECKGELLQGIMHCHPAAKHGVIIVVGGPQTRHGSHRSFVQLARELNKKQINVLRFDYRGAGDSSGIIQPFTETVNDIASAVVFFKEMYPDIEYLSLWGLCDAASAIAMYLEHAPNKISQVTLVNPWVKSRAIEAKTYIKFYYVQRLLSLSFWKKLFLGRVNVKQSAADIAQFQQNAQQTSTNNFVDSMYSGLRGFKGNIDIILSENDLTAQEFSQLIQSNASWKKLDFHSLVLVKEANHTLASPNWKNQLANLSINAIISS</sequence>
<reference evidence="2" key="2">
    <citation type="submission" date="2020-09" db="EMBL/GenBank/DDBJ databases">
        <authorList>
            <person name="Sun Q."/>
            <person name="Kim S."/>
        </authorList>
    </citation>
    <scope>NUCLEOTIDE SEQUENCE</scope>
    <source>
        <strain evidence="2">KCTC 42731</strain>
    </source>
</reference>
<dbReference type="EMBL" id="BNCK01000007">
    <property type="protein sequence ID" value="GHF99214.1"/>
    <property type="molecule type" value="Genomic_DNA"/>
</dbReference>
<dbReference type="Proteomes" id="UP000623842">
    <property type="component" value="Unassembled WGS sequence"/>
</dbReference>
<accession>A0A919BLS2</accession>